<dbReference type="OrthoDB" id="10494003at2759"/>
<reference evidence="2" key="1">
    <citation type="journal article" date="2014" name="Genome Announc.">
        <title>Draft Genome Sequence of the Yeast Pseudozyma antarctica Type Strain JCM10317, a Producer of the Glycolipid Biosurfactants, Mannosylerythritol Lipids.</title>
        <authorList>
            <person name="Saika A."/>
            <person name="Koike H."/>
            <person name="Hori T."/>
            <person name="Fukuoka T."/>
            <person name="Sato S."/>
            <person name="Habe H."/>
            <person name="Kitamoto D."/>
            <person name="Morita T."/>
        </authorList>
    </citation>
    <scope>NUCLEOTIDE SEQUENCE [LARGE SCALE GENOMIC DNA]</scope>
    <source>
        <strain evidence="2">JCM 10317</strain>
    </source>
</reference>
<sequence>MKCVRSHVEPQQPSNFAATGSSSQQSREGGDHSADFVGAGTIPQQSQEETILIAASADAETRSNHQDRMAILPSSLTDGDQLPDDFLPCFFNFDQFERNCEGQAVSPIDPTYSSEVPRQSREGTDSSHVFPEELPDLDPLLPLDWQEQAVSSTDPSHALPSVLPDGEQPLQDWQEQAVSSTDPSHVLPSVLPDGDPVPQDWQGQAVFPIDPDTSVAFSQQSQEGGDHPAELSGHGLEGIVEPFDFLQFLVQLSSEGTGRSFQSIDRSSSSPLPHEDTNQSLDMEDSETDSEQSRAEAPRTPESLGLPCDPPYWATPVHSPSGYDTLTLVSNGSGTFVRVTHPEAIRSLNSHLQEVCKGYLAADDDDIEATLCGRQFSEPLQDFGYRLRRQGLGYKLRRNVILDDYAKYFDSVYNQPSLLSFYQSCKQQPAVPEGVWICIKSESFIPVGTVLETLPKRVQESQLEQVNLEDLSAPQLQLIIRGLWETYGSSI</sequence>
<dbReference type="RefSeq" id="XP_014657205.1">
    <property type="nucleotide sequence ID" value="XM_014801719.1"/>
</dbReference>
<evidence type="ECO:0000313" key="2">
    <source>
        <dbReference type="Proteomes" id="UP000053758"/>
    </source>
</evidence>
<accession>A0A081CC69</accession>
<organism evidence="1 2">
    <name type="scientific">Pseudozyma antarctica</name>
    <name type="common">Yeast</name>
    <name type="synonym">Candida antarctica</name>
    <dbReference type="NCBI Taxonomy" id="84753"/>
    <lineage>
        <taxon>Eukaryota</taxon>
        <taxon>Fungi</taxon>
        <taxon>Dikarya</taxon>
        <taxon>Basidiomycota</taxon>
        <taxon>Ustilaginomycotina</taxon>
        <taxon>Ustilaginomycetes</taxon>
        <taxon>Ustilaginales</taxon>
        <taxon>Ustilaginaceae</taxon>
        <taxon>Moesziomyces</taxon>
    </lineage>
</organism>
<dbReference type="HOGENOM" id="CLU_555473_0_0_1"/>
<proteinExistence type="predicted"/>
<dbReference type="GeneID" id="26303473"/>
<gene>
    <name evidence="1" type="ORF">PAN0_005d2477</name>
</gene>
<dbReference type="AlphaFoldDB" id="A0A081CC69"/>
<dbReference type="EMBL" id="DF830072">
    <property type="protein sequence ID" value="GAK64265.1"/>
    <property type="molecule type" value="Genomic_DNA"/>
</dbReference>
<keyword evidence="2" id="KW-1185">Reference proteome</keyword>
<protein>
    <submittedName>
        <fullName evidence="1">Uncharacterized protein</fullName>
    </submittedName>
</protein>
<name>A0A081CC69_PSEA2</name>
<evidence type="ECO:0000313" key="1">
    <source>
        <dbReference type="EMBL" id="GAK64265.1"/>
    </source>
</evidence>
<dbReference type="Proteomes" id="UP000053758">
    <property type="component" value="Unassembled WGS sequence"/>
</dbReference>